<feature type="region of interest" description="Disordered" evidence="1">
    <location>
        <begin position="227"/>
        <end position="246"/>
    </location>
</feature>
<dbReference type="Pfam" id="PF01585">
    <property type="entry name" value="G-patch"/>
    <property type="match status" value="1"/>
</dbReference>
<evidence type="ECO:0000259" key="2">
    <source>
        <dbReference type="PROSITE" id="PS50174"/>
    </source>
</evidence>
<reference evidence="3" key="1">
    <citation type="submission" date="2021-01" db="EMBL/GenBank/DDBJ databases">
        <authorList>
            <person name="Corre E."/>
            <person name="Pelletier E."/>
            <person name="Niang G."/>
            <person name="Scheremetjew M."/>
            <person name="Finn R."/>
            <person name="Kale V."/>
            <person name="Holt S."/>
            <person name="Cochrane G."/>
            <person name="Meng A."/>
            <person name="Brown T."/>
            <person name="Cohen L."/>
        </authorList>
    </citation>
    <scope>NUCLEOTIDE SEQUENCE</scope>
    <source>
        <strain evidence="3">CCMP1320</strain>
    </source>
</reference>
<dbReference type="InterPro" id="IPR000467">
    <property type="entry name" value="G_patch_dom"/>
</dbReference>
<evidence type="ECO:0000313" key="3">
    <source>
        <dbReference type="EMBL" id="CAE0497003.1"/>
    </source>
</evidence>
<evidence type="ECO:0000256" key="1">
    <source>
        <dbReference type="SAM" id="MobiDB-lite"/>
    </source>
</evidence>
<organism evidence="3">
    <name type="scientific">Dunaliella tertiolecta</name>
    <name type="common">Green alga</name>
    <dbReference type="NCBI Taxonomy" id="3047"/>
    <lineage>
        <taxon>Eukaryota</taxon>
        <taxon>Viridiplantae</taxon>
        <taxon>Chlorophyta</taxon>
        <taxon>core chlorophytes</taxon>
        <taxon>Chlorophyceae</taxon>
        <taxon>CS clade</taxon>
        <taxon>Chlamydomonadales</taxon>
        <taxon>Dunaliellaceae</taxon>
        <taxon>Dunaliella</taxon>
    </lineage>
</organism>
<accession>A0A7S3QYL0</accession>
<dbReference type="PANTHER" id="PTHR47650:SF2">
    <property type="entry name" value="ZINC FINGER CCCH DOMAIN-CONTAINING PROTEIN 22"/>
    <property type="match status" value="1"/>
</dbReference>
<feature type="compositionally biased region" description="Basic and acidic residues" evidence="1">
    <location>
        <begin position="77"/>
        <end position="94"/>
    </location>
</feature>
<gene>
    <name evidence="3" type="ORF">DTER00134_LOCUS12076</name>
</gene>
<feature type="compositionally biased region" description="Basic residues" evidence="1">
    <location>
        <begin position="58"/>
        <end position="76"/>
    </location>
</feature>
<proteinExistence type="predicted"/>
<feature type="compositionally biased region" description="Polar residues" evidence="1">
    <location>
        <begin position="227"/>
        <end position="237"/>
    </location>
</feature>
<dbReference type="PROSITE" id="PS50174">
    <property type="entry name" value="G_PATCH"/>
    <property type="match status" value="1"/>
</dbReference>
<feature type="region of interest" description="Disordered" evidence="1">
    <location>
        <begin position="28"/>
        <end position="99"/>
    </location>
</feature>
<dbReference type="EMBL" id="HBIP01020337">
    <property type="protein sequence ID" value="CAE0497003.1"/>
    <property type="molecule type" value="Transcribed_RNA"/>
</dbReference>
<sequence>MAKCGYTEGSGLGRRRSGIVDPVQALVLPKGQGLGLGSAGRSLGEDGENSNAADGGPLRRKRRGGGERKRKAKHAVAGREAREARHRHEDERSARGGAPGLFGFLNQALGDNSSTAAKIRDHQQAMFKHPTDTTMTNTNKNFGLLGQPPAGGSGRGRGKDNNAKEAGGADARARLMRQQGRVEHCQARVAHFQEMLHRNRANPSLASQIAQRLKDVQAELASEISEQARMSKSITGKDNQKKMMKF</sequence>
<protein>
    <recommendedName>
        <fullName evidence="2">G-patch domain-containing protein</fullName>
    </recommendedName>
</protein>
<dbReference type="AlphaFoldDB" id="A0A7S3QYL0"/>
<feature type="domain" description="G-patch" evidence="2">
    <location>
        <begin position="1"/>
        <end position="39"/>
    </location>
</feature>
<feature type="region of interest" description="Disordered" evidence="1">
    <location>
        <begin position="147"/>
        <end position="169"/>
    </location>
</feature>
<name>A0A7S3QYL0_DUNTE</name>
<dbReference type="PANTHER" id="PTHR47650">
    <property type="entry name" value="ZINC FINGER CCCH DOMAIN-CONTAINING PROTEIN 22"/>
    <property type="match status" value="1"/>
</dbReference>
<dbReference type="GO" id="GO:0003676">
    <property type="term" value="F:nucleic acid binding"/>
    <property type="evidence" value="ECO:0007669"/>
    <property type="project" value="InterPro"/>
</dbReference>